<organism evidence="3 4">
    <name type="scientific">Streptococcus anginosus</name>
    <dbReference type="NCBI Taxonomy" id="1328"/>
    <lineage>
        <taxon>Bacteria</taxon>
        <taxon>Bacillati</taxon>
        <taxon>Bacillota</taxon>
        <taxon>Bacilli</taxon>
        <taxon>Lactobacillales</taxon>
        <taxon>Streptococcaceae</taxon>
        <taxon>Streptococcus</taxon>
        <taxon>Streptococcus anginosus group</taxon>
    </lineage>
</organism>
<dbReference type="Proteomes" id="UP000403538">
    <property type="component" value="Unassembled WGS sequence"/>
</dbReference>
<dbReference type="Pfam" id="PF04607">
    <property type="entry name" value="RelA_SpoT"/>
    <property type="match status" value="1"/>
</dbReference>
<evidence type="ECO:0000259" key="2">
    <source>
        <dbReference type="SMART" id="SM00954"/>
    </source>
</evidence>
<dbReference type="UniPathway" id="UPA00908">
    <property type="reaction ID" value="UER00884"/>
</dbReference>
<proteinExistence type="predicted"/>
<comment type="pathway">
    <text evidence="1">Purine metabolism; ppGpp biosynthesis; ppGpp from GTP: step 1/2.</text>
</comment>
<feature type="domain" description="RelA/SpoT" evidence="2">
    <location>
        <begin position="73"/>
        <end position="184"/>
    </location>
</feature>
<dbReference type="GO" id="GO:0015970">
    <property type="term" value="P:guanosine tetraphosphate biosynthetic process"/>
    <property type="evidence" value="ECO:0007669"/>
    <property type="project" value="UniProtKB-UniPathway"/>
</dbReference>
<dbReference type="AlphaFoldDB" id="A0A4U9Z0D8"/>
<dbReference type="RefSeq" id="WP_126407128.1">
    <property type="nucleotide sequence ID" value="NZ_CABEID010000001.1"/>
</dbReference>
<name>A0A4U9Z0D8_STRAP</name>
<sequence length="199" mass="23812">MLEKVERLITEINRIHLEYSKDYFETGKVEKINLKHTFAKVPTEAILAYRLNLHESINDYLMKADLQDISYVYRVKTSESILDKITRFSERQEGYPVNSVLNDIFGARMILTSEEITQVMERLDAWQEQYGLKNWYLRDKDGYVGIHVYFKNKSNFYYPWELQLWDKKDVDSNIANHIKYKRGFVGEINNRSNYDTRNV</sequence>
<gene>
    <name evidence="3" type="ORF">NCTC11062_00980</name>
</gene>
<dbReference type="Gene3D" id="3.30.460.10">
    <property type="entry name" value="Beta Polymerase, domain 2"/>
    <property type="match status" value="1"/>
</dbReference>
<dbReference type="InterPro" id="IPR007685">
    <property type="entry name" value="RelA_SpoT"/>
</dbReference>
<dbReference type="InterPro" id="IPR043519">
    <property type="entry name" value="NT_sf"/>
</dbReference>
<evidence type="ECO:0000256" key="1">
    <source>
        <dbReference type="ARBA" id="ARBA00004976"/>
    </source>
</evidence>
<reference evidence="3 4" key="1">
    <citation type="submission" date="2019-05" db="EMBL/GenBank/DDBJ databases">
        <authorList>
            <consortium name="Pathogen Informatics"/>
        </authorList>
    </citation>
    <scope>NUCLEOTIDE SEQUENCE [LARGE SCALE GENOMIC DNA]</scope>
    <source>
        <strain evidence="3 4">NCTC11062</strain>
    </source>
</reference>
<accession>A0A4U9Z0D8</accession>
<evidence type="ECO:0000313" key="4">
    <source>
        <dbReference type="Proteomes" id="UP000403538"/>
    </source>
</evidence>
<dbReference type="SMART" id="SM00954">
    <property type="entry name" value="RelA_SpoT"/>
    <property type="match status" value="1"/>
</dbReference>
<evidence type="ECO:0000313" key="3">
    <source>
        <dbReference type="EMBL" id="VTS33363.1"/>
    </source>
</evidence>
<dbReference type="EMBL" id="CABEID010000001">
    <property type="protein sequence ID" value="VTS33363.1"/>
    <property type="molecule type" value="Genomic_DNA"/>
</dbReference>
<dbReference type="SUPFAM" id="SSF81301">
    <property type="entry name" value="Nucleotidyltransferase"/>
    <property type="match status" value="1"/>
</dbReference>
<protein>
    <submittedName>
        <fullName evidence="3">Region found in RelA / SpoT proteins</fullName>
    </submittedName>
</protein>